<dbReference type="SUPFAM" id="SSF48452">
    <property type="entry name" value="TPR-like"/>
    <property type="match status" value="1"/>
</dbReference>
<keyword evidence="2" id="KW-0802">TPR repeat</keyword>
<dbReference type="InterPro" id="IPR019734">
    <property type="entry name" value="TPR_rpt"/>
</dbReference>
<dbReference type="PANTHER" id="PTHR12788:SF10">
    <property type="entry name" value="PROTEIN-TYROSINE SULFOTRANSFERASE"/>
    <property type="match status" value="1"/>
</dbReference>
<dbReference type="HOGENOM" id="CLU_017034_0_1_3"/>
<dbReference type="Gene3D" id="1.25.40.10">
    <property type="entry name" value="Tetratricopeptide repeat domain"/>
    <property type="match status" value="2"/>
</dbReference>
<dbReference type="eggNOG" id="COG0457">
    <property type="taxonomic scope" value="Bacteria"/>
</dbReference>
<dbReference type="Gene3D" id="3.40.50.300">
    <property type="entry name" value="P-loop containing nucleotide triphosphate hydrolases"/>
    <property type="match status" value="1"/>
</dbReference>
<keyword evidence="1 3" id="KW-0808">Transferase</keyword>
<dbReference type="KEGG" id="pmm:PMM1120"/>
<dbReference type="STRING" id="59919.PMM1120"/>
<dbReference type="Pfam" id="PF13469">
    <property type="entry name" value="Sulfotransfer_3"/>
    <property type="match status" value="2"/>
</dbReference>
<dbReference type="InterPro" id="IPR026634">
    <property type="entry name" value="TPST-like"/>
</dbReference>
<name>Q7V0X7_PROMP</name>
<feature type="repeat" description="TPR" evidence="2">
    <location>
        <begin position="74"/>
        <end position="107"/>
    </location>
</feature>
<feature type="repeat" description="TPR" evidence="2">
    <location>
        <begin position="108"/>
        <end position="141"/>
    </location>
</feature>
<protein>
    <submittedName>
        <fullName evidence="3">Sulfotransferase:TPR repeat</fullName>
    </submittedName>
</protein>
<dbReference type="InterPro" id="IPR027417">
    <property type="entry name" value="P-loop_NTPase"/>
</dbReference>
<reference evidence="3 4" key="1">
    <citation type="journal article" date="2003" name="Nature">
        <title>Genome divergence in two Prochlorococcus ecotypes reflects oceanic niche differentiation.</title>
        <authorList>
            <person name="Rocap G."/>
            <person name="Larimer F.W."/>
            <person name="Lamerdin J.E."/>
            <person name="Malfatti S."/>
            <person name="Chain P."/>
            <person name="Ahlgren N.A."/>
            <person name="Arellano A."/>
            <person name="Coleman M."/>
            <person name="Hauser L."/>
            <person name="Hess W.R."/>
            <person name="Johnson Z.I."/>
            <person name="Land M.L."/>
            <person name="Lindell D."/>
            <person name="Post A.F."/>
            <person name="Regala W."/>
            <person name="Shah M."/>
            <person name="Shaw S.L."/>
            <person name="Steglich C."/>
            <person name="Sullivan M.B."/>
            <person name="Ting C.S."/>
            <person name="Tolonen A."/>
            <person name="Webb E.A."/>
            <person name="Zinser E.R."/>
            <person name="Chisholm S.W."/>
        </authorList>
    </citation>
    <scope>NUCLEOTIDE SEQUENCE [LARGE SCALE GENOMIC DNA]</scope>
    <source>
        <strain evidence="4">CCMP1986 / NIES-2087 / MED4</strain>
    </source>
</reference>
<dbReference type="OrthoDB" id="536969at2"/>
<gene>
    <name evidence="3" type="ordered locus">PMM1120</name>
</gene>
<dbReference type="AlphaFoldDB" id="Q7V0X7"/>
<dbReference type="GO" id="GO:0008476">
    <property type="term" value="F:protein-tyrosine sulfotransferase activity"/>
    <property type="evidence" value="ECO:0007669"/>
    <property type="project" value="InterPro"/>
</dbReference>
<dbReference type="PANTHER" id="PTHR12788">
    <property type="entry name" value="PROTEIN-TYROSINE SULFOTRANSFERASE 2"/>
    <property type="match status" value="1"/>
</dbReference>
<evidence type="ECO:0000256" key="2">
    <source>
        <dbReference type="PROSITE-ProRule" id="PRU00339"/>
    </source>
</evidence>
<feature type="repeat" description="TPR" evidence="2">
    <location>
        <begin position="216"/>
        <end position="249"/>
    </location>
</feature>
<dbReference type="EMBL" id="BX548174">
    <property type="protein sequence ID" value="CAE19579.1"/>
    <property type="molecule type" value="Genomic_DNA"/>
</dbReference>
<sequence>MKKIDLLKKIEEAKIKQKAGNSLEANQIFQTLLKSNNESFDLLFAYGLFCRDLKNFNLAKRVFLNLINKFPSSINPYILLAEILKIENKFNDAERLLLKALKIDPNHGDLLYNFSLLYFAFRNFDYALVYIDKAIKLSINNDIYKLLKSEIFINKSNIDGAIYILEELNNKNRTKNDNSKEIRINILLAKAHIKKREFKEAENILLKLINKFKGLELAYLNLSILYKEKNQLSKSIQILKKGINLSPNYMPFYTNLACFYRNSGQLKLAIETNLYIISRNKFDFNSFYELSGIYDFKNHKNELNFLLNTKLENLDPNSKIYAAFAISNLLHKQRKFKESAKYLKIANDEVMKFKKSDSSLKIQYTEFYKSLKIKKTENKYFKNSSNYVFIVGMPRSGSTLLENILSLNPKVTDMGEVNFLEESIKEAKDLENVHNLYEKKIINQFESSLIYTDKNLFNYMYCPIISNFFPNAKIINCIRNPLDNILSIYRANFLNQSFSFSLPDIASLYLHYFETIKEYKIKYGENIYDYYYEDLIENPNNVIPEIINWLDWDWDEIYFSPHQNKRNVYTASSAQIRKKFYSSSIGIWKEYKELLEPAIEIIKTNKILGDKIT</sequence>
<dbReference type="SMART" id="SM00028">
    <property type="entry name" value="TPR"/>
    <property type="match status" value="6"/>
</dbReference>
<proteinExistence type="predicted"/>
<accession>Q7V0X7</accession>
<evidence type="ECO:0000313" key="3">
    <source>
        <dbReference type="EMBL" id="CAE19579.1"/>
    </source>
</evidence>
<dbReference type="PROSITE" id="PS50005">
    <property type="entry name" value="TPR"/>
    <property type="match status" value="3"/>
</dbReference>
<evidence type="ECO:0000313" key="4">
    <source>
        <dbReference type="Proteomes" id="UP000001026"/>
    </source>
</evidence>
<dbReference type="SUPFAM" id="SSF52540">
    <property type="entry name" value="P-loop containing nucleoside triphosphate hydrolases"/>
    <property type="match status" value="1"/>
</dbReference>
<organism evidence="3 4">
    <name type="scientific">Prochlorococcus marinus subsp. pastoris (strain CCMP1986 / NIES-2087 / MED4)</name>
    <dbReference type="NCBI Taxonomy" id="59919"/>
    <lineage>
        <taxon>Bacteria</taxon>
        <taxon>Bacillati</taxon>
        <taxon>Cyanobacteriota</taxon>
        <taxon>Cyanophyceae</taxon>
        <taxon>Synechococcales</taxon>
        <taxon>Prochlorococcaceae</taxon>
        <taxon>Prochlorococcus</taxon>
    </lineage>
</organism>
<dbReference type="RefSeq" id="WP_011132753.1">
    <property type="nucleotide sequence ID" value="NC_005072.1"/>
</dbReference>
<dbReference type="Proteomes" id="UP000001026">
    <property type="component" value="Chromosome"/>
</dbReference>
<evidence type="ECO:0000256" key="1">
    <source>
        <dbReference type="ARBA" id="ARBA00022679"/>
    </source>
</evidence>
<dbReference type="Pfam" id="PF13181">
    <property type="entry name" value="TPR_8"/>
    <property type="match status" value="2"/>
</dbReference>
<dbReference type="InterPro" id="IPR011990">
    <property type="entry name" value="TPR-like_helical_dom_sf"/>
</dbReference>
<dbReference type="SUPFAM" id="SSF81901">
    <property type="entry name" value="HCP-like"/>
    <property type="match status" value="1"/>
</dbReference>